<dbReference type="GO" id="GO:0000226">
    <property type="term" value="P:microtubule cytoskeleton organization"/>
    <property type="evidence" value="ECO:0007669"/>
    <property type="project" value="TreeGrafter"/>
</dbReference>
<organism evidence="5 6">
    <name type="scientific">Elysia crispata</name>
    <name type="common">lettuce slug</name>
    <dbReference type="NCBI Taxonomy" id="231223"/>
    <lineage>
        <taxon>Eukaryota</taxon>
        <taxon>Metazoa</taxon>
        <taxon>Spiralia</taxon>
        <taxon>Lophotrochozoa</taxon>
        <taxon>Mollusca</taxon>
        <taxon>Gastropoda</taxon>
        <taxon>Heterobranchia</taxon>
        <taxon>Euthyneura</taxon>
        <taxon>Panpulmonata</taxon>
        <taxon>Sacoglossa</taxon>
        <taxon>Placobranchoidea</taxon>
        <taxon>Plakobranchidae</taxon>
        <taxon>Elysia</taxon>
    </lineage>
</organism>
<evidence type="ECO:0000256" key="3">
    <source>
        <dbReference type="SAM" id="MobiDB-lite"/>
    </source>
</evidence>
<gene>
    <name evidence="5" type="ORF">RRG08_034601</name>
</gene>
<keyword evidence="4" id="KW-0812">Transmembrane</keyword>
<feature type="region of interest" description="Disordered" evidence="3">
    <location>
        <begin position="16"/>
        <end position="200"/>
    </location>
</feature>
<proteinExistence type="inferred from homology"/>
<keyword evidence="6" id="KW-1185">Reference proteome</keyword>
<feature type="region of interest" description="Disordered" evidence="3">
    <location>
        <begin position="244"/>
        <end position="289"/>
    </location>
</feature>
<feature type="compositionally biased region" description="Polar residues" evidence="3">
    <location>
        <begin position="16"/>
        <end position="27"/>
    </location>
</feature>
<name>A0AAE1B2L2_9GAST</name>
<protein>
    <submittedName>
        <fullName evidence="5">Uncharacterized protein</fullName>
    </submittedName>
</protein>
<feature type="transmembrane region" description="Helical" evidence="4">
    <location>
        <begin position="429"/>
        <end position="449"/>
    </location>
</feature>
<evidence type="ECO:0000256" key="2">
    <source>
        <dbReference type="ARBA" id="ARBA00023054"/>
    </source>
</evidence>
<dbReference type="InterPro" id="IPR051483">
    <property type="entry name" value="MAP7_domain-containing"/>
</dbReference>
<feature type="compositionally biased region" description="Basic and acidic residues" evidence="3">
    <location>
        <begin position="88"/>
        <end position="99"/>
    </location>
</feature>
<feature type="compositionally biased region" description="Polar residues" evidence="3">
    <location>
        <begin position="337"/>
        <end position="352"/>
    </location>
</feature>
<reference evidence="5" key="1">
    <citation type="journal article" date="2023" name="G3 (Bethesda)">
        <title>A reference genome for the long-term kleptoplast-retaining sea slug Elysia crispata morphotype clarki.</title>
        <authorList>
            <person name="Eastman K.E."/>
            <person name="Pendleton A.L."/>
            <person name="Shaikh M.A."/>
            <person name="Suttiyut T."/>
            <person name="Ogas R."/>
            <person name="Tomko P."/>
            <person name="Gavelis G."/>
            <person name="Widhalm J.R."/>
            <person name="Wisecaver J.H."/>
        </authorList>
    </citation>
    <scope>NUCLEOTIDE SEQUENCE</scope>
    <source>
        <strain evidence="5">ECLA1</strain>
    </source>
</reference>
<keyword evidence="4" id="KW-0472">Membrane</keyword>
<sequence>MSNYCNTVPFCCVSPTVSSHDTALNTSDVVGDRSRDGDRDHDNDRSIDDNTNSNNTTNSSSITALPQTRRIIMDGDGDGAPSSSADSSPRHNKDEKQSEGGDGEEIGKVGVKSSTTIKFDDSSAESTPRRSKSAHNDRSSSGTKSPANTPGRGGQDLSSLDMKASWGESSTGGSSVKGSPSASSQDGQTGYKCSFKAGAGMLADPVKIAREREKEERVRQARERLMEERRKKLEELREQQRIAQENRERQLEQRRQKIEDLRRRDSERRAAVEERRRIKEETERARRESILQKAEERVARYEAWKAGGRKGGRGHVLGFGSATPRDICQRLERPRRSSSQSALGPRSPNGSDMGSVRPQRRALSACSAVRRHCCVDMNRMGTFFVLELGVGDIHYFTLRVLRPSLADGLVLVGGTLMEEMDVMVRHTHFCILLTYLNIIHIFSSFVTLIF</sequence>
<dbReference type="AlphaFoldDB" id="A0AAE1B2L2"/>
<feature type="region of interest" description="Disordered" evidence="3">
    <location>
        <begin position="331"/>
        <end position="358"/>
    </location>
</feature>
<feature type="compositionally biased region" description="Polar residues" evidence="3">
    <location>
        <begin position="139"/>
        <end position="148"/>
    </location>
</feature>
<feature type="compositionally biased region" description="Basic and acidic residues" evidence="3">
    <location>
        <begin position="30"/>
        <end position="48"/>
    </location>
</feature>
<evidence type="ECO:0000256" key="1">
    <source>
        <dbReference type="ARBA" id="ARBA00007525"/>
    </source>
</evidence>
<keyword evidence="2" id="KW-0175">Coiled coil</keyword>
<dbReference type="EMBL" id="JAWDGP010000724">
    <property type="protein sequence ID" value="KAK3798040.1"/>
    <property type="molecule type" value="Genomic_DNA"/>
</dbReference>
<accession>A0AAE1B2L2</accession>
<dbReference type="GO" id="GO:0015630">
    <property type="term" value="C:microtubule cytoskeleton"/>
    <property type="evidence" value="ECO:0007669"/>
    <property type="project" value="TreeGrafter"/>
</dbReference>
<feature type="compositionally biased region" description="Low complexity" evidence="3">
    <location>
        <begin position="49"/>
        <end position="63"/>
    </location>
</feature>
<dbReference type="PANTHER" id="PTHR15073:SF1">
    <property type="entry name" value="RETICULOCYTE-BINDING PROTEIN HOMOLOG 2A"/>
    <property type="match status" value="1"/>
</dbReference>
<evidence type="ECO:0000256" key="4">
    <source>
        <dbReference type="SAM" id="Phobius"/>
    </source>
</evidence>
<comment type="caution">
    <text evidence="5">The sequence shown here is derived from an EMBL/GenBank/DDBJ whole genome shotgun (WGS) entry which is preliminary data.</text>
</comment>
<evidence type="ECO:0000313" key="6">
    <source>
        <dbReference type="Proteomes" id="UP001283361"/>
    </source>
</evidence>
<comment type="similarity">
    <text evidence="1">Belongs to the MAP7 family.</text>
</comment>
<dbReference type="PANTHER" id="PTHR15073">
    <property type="entry name" value="MICROTUBULE-ASSOCIATED PROTEIN"/>
    <property type="match status" value="1"/>
</dbReference>
<evidence type="ECO:0000313" key="5">
    <source>
        <dbReference type="EMBL" id="KAK3798040.1"/>
    </source>
</evidence>
<keyword evidence="4" id="KW-1133">Transmembrane helix</keyword>
<feature type="compositionally biased region" description="Low complexity" evidence="3">
    <location>
        <begin position="172"/>
        <end position="184"/>
    </location>
</feature>
<dbReference type="Proteomes" id="UP001283361">
    <property type="component" value="Unassembled WGS sequence"/>
</dbReference>